<evidence type="ECO:0000256" key="2">
    <source>
        <dbReference type="ARBA" id="ARBA00005417"/>
    </source>
</evidence>
<name>A0ABU4HR84_9ACTN</name>
<dbReference type="SUPFAM" id="SSF52540">
    <property type="entry name" value="P-loop containing nucleoside triphosphate hydrolases"/>
    <property type="match status" value="2"/>
</dbReference>
<dbReference type="CDD" id="cd03257">
    <property type="entry name" value="ABC_NikE_OppD_transporters"/>
    <property type="match status" value="2"/>
</dbReference>
<comment type="subcellular location">
    <subcellularLocation>
        <location evidence="1">Cell membrane</location>
        <topology evidence="1">Peripheral membrane protein</topology>
    </subcellularLocation>
</comment>
<feature type="domain" description="ABC transporter" evidence="8">
    <location>
        <begin position="10"/>
        <end position="258"/>
    </location>
</feature>
<dbReference type="PANTHER" id="PTHR43297:SF2">
    <property type="entry name" value="DIPEPTIDE TRANSPORT ATP-BINDING PROTEIN DPPD"/>
    <property type="match status" value="1"/>
</dbReference>
<gene>
    <name evidence="9" type="ORF">R7226_11940</name>
</gene>
<evidence type="ECO:0000259" key="8">
    <source>
        <dbReference type="PROSITE" id="PS50893"/>
    </source>
</evidence>
<keyword evidence="4" id="KW-1003">Cell membrane</keyword>
<dbReference type="InterPro" id="IPR017871">
    <property type="entry name" value="ABC_transporter-like_CS"/>
</dbReference>
<comment type="caution">
    <text evidence="9">The sequence shown here is derived from an EMBL/GenBank/DDBJ whole genome shotgun (WGS) entry which is preliminary data.</text>
</comment>
<evidence type="ECO:0000256" key="3">
    <source>
        <dbReference type="ARBA" id="ARBA00022448"/>
    </source>
</evidence>
<organism evidence="9 10">
    <name type="scientific">Conexibacter stalactiti</name>
    <dbReference type="NCBI Taxonomy" id="1940611"/>
    <lineage>
        <taxon>Bacteria</taxon>
        <taxon>Bacillati</taxon>
        <taxon>Actinomycetota</taxon>
        <taxon>Thermoleophilia</taxon>
        <taxon>Solirubrobacterales</taxon>
        <taxon>Conexibacteraceae</taxon>
        <taxon>Conexibacter</taxon>
    </lineage>
</organism>
<keyword evidence="3" id="KW-0813">Transport</keyword>
<dbReference type="InterPro" id="IPR050388">
    <property type="entry name" value="ABC_Ni/Peptide_Import"/>
</dbReference>
<dbReference type="Pfam" id="PF08352">
    <property type="entry name" value="oligo_HPY"/>
    <property type="match status" value="1"/>
</dbReference>
<dbReference type="InterPro" id="IPR027417">
    <property type="entry name" value="P-loop_NTPase"/>
</dbReference>
<evidence type="ECO:0000256" key="4">
    <source>
        <dbReference type="ARBA" id="ARBA00022475"/>
    </source>
</evidence>
<dbReference type="InterPro" id="IPR003593">
    <property type="entry name" value="AAA+_ATPase"/>
</dbReference>
<evidence type="ECO:0000256" key="5">
    <source>
        <dbReference type="ARBA" id="ARBA00022741"/>
    </source>
</evidence>
<dbReference type="NCBIfam" id="NF007739">
    <property type="entry name" value="PRK10419.1"/>
    <property type="match status" value="2"/>
</dbReference>
<evidence type="ECO:0000256" key="1">
    <source>
        <dbReference type="ARBA" id="ARBA00004202"/>
    </source>
</evidence>
<evidence type="ECO:0000256" key="7">
    <source>
        <dbReference type="ARBA" id="ARBA00023136"/>
    </source>
</evidence>
<keyword evidence="5" id="KW-0547">Nucleotide-binding</keyword>
<dbReference type="RefSeq" id="WP_318597389.1">
    <property type="nucleotide sequence ID" value="NZ_JAWSTH010000026.1"/>
</dbReference>
<accession>A0ABU4HR84</accession>
<dbReference type="PROSITE" id="PS50893">
    <property type="entry name" value="ABC_TRANSPORTER_2"/>
    <property type="match status" value="2"/>
</dbReference>
<dbReference type="Pfam" id="PF00005">
    <property type="entry name" value="ABC_tran"/>
    <property type="match status" value="2"/>
</dbReference>
<keyword evidence="6 9" id="KW-0067">ATP-binding</keyword>
<dbReference type="GO" id="GO:0005524">
    <property type="term" value="F:ATP binding"/>
    <property type="evidence" value="ECO:0007669"/>
    <property type="project" value="UniProtKB-KW"/>
</dbReference>
<evidence type="ECO:0000313" key="9">
    <source>
        <dbReference type="EMBL" id="MDW5595055.1"/>
    </source>
</evidence>
<protein>
    <submittedName>
        <fullName evidence="9">ABC transporter ATP-binding protein</fullName>
    </submittedName>
</protein>
<dbReference type="Gene3D" id="3.40.50.300">
    <property type="entry name" value="P-loop containing nucleotide triphosphate hydrolases"/>
    <property type="match status" value="2"/>
</dbReference>
<dbReference type="InterPro" id="IPR003439">
    <property type="entry name" value="ABC_transporter-like_ATP-bd"/>
</dbReference>
<dbReference type="PANTHER" id="PTHR43297">
    <property type="entry name" value="OLIGOPEPTIDE TRANSPORT ATP-BINDING PROTEIN APPD"/>
    <property type="match status" value="1"/>
</dbReference>
<evidence type="ECO:0000256" key="6">
    <source>
        <dbReference type="ARBA" id="ARBA00022840"/>
    </source>
</evidence>
<evidence type="ECO:0000313" key="10">
    <source>
        <dbReference type="Proteomes" id="UP001284601"/>
    </source>
</evidence>
<dbReference type="Proteomes" id="UP001284601">
    <property type="component" value="Unassembled WGS sequence"/>
</dbReference>
<feature type="domain" description="ABC transporter" evidence="8">
    <location>
        <begin position="353"/>
        <end position="596"/>
    </location>
</feature>
<proteinExistence type="inferred from homology"/>
<dbReference type="EMBL" id="JAWSTH010000026">
    <property type="protein sequence ID" value="MDW5595055.1"/>
    <property type="molecule type" value="Genomic_DNA"/>
</dbReference>
<reference evidence="10" key="1">
    <citation type="submission" date="2023-07" db="EMBL/GenBank/DDBJ databases">
        <title>Conexibacter stalactiti sp. nov., isolated from stalactites in a lava cave and emended description of the genus Conexibacter.</title>
        <authorList>
            <person name="Lee S.D."/>
        </authorList>
    </citation>
    <scope>NUCLEOTIDE SEQUENCE [LARGE SCALE GENOMIC DNA]</scope>
    <source>
        <strain evidence="10">KCTC 39840</strain>
    </source>
</reference>
<dbReference type="InterPro" id="IPR013563">
    <property type="entry name" value="Oligopep_ABC_C"/>
</dbReference>
<dbReference type="NCBIfam" id="NF008453">
    <property type="entry name" value="PRK11308.1"/>
    <property type="match status" value="2"/>
</dbReference>
<keyword evidence="7" id="KW-0472">Membrane</keyword>
<keyword evidence="10" id="KW-1185">Reference proteome</keyword>
<dbReference type="SMART" id="SM00382">
    <property type="entry name" value="AAA"/>
    <property type="match status" value="2"/>
</dbReference>
<comment type="similarity">
    <text evidence="2">Belongs to the ABC transporter superfamily.</text>
</comment>
<dbReference type="PROSITE" id="PS00211">
    <property type="entry name" value="ABC_TRANSPORTER_1"/>
    <property type="match status" value="2"/>
</dbReference>
<dbReference type="NCBIfam" id="TIGR01727">
    <property type="entry name" value="oligo_HPY"/>
    <property type="match status" value="1"/>
</dbReference>
<sequence>MTTVGGEPILEVEDLRIEQPRREGARTIVSSVAFSVRAGETVGIVGESGSGKSLTARAIMGLLPRGVAASGAIRHDGRNLLELSEPQLRSLRGRRIGLIMQDPFTMLNPLQRCGQILAESLPSGRSMGRRERRLEVARRLAEVGIHDETVLDRYPFQLSGGMSQRVGIAAALARDPEILIADEPSTALDVATQQEILAVIKRLQDARGMALVLITHDLRVAFSICDRINVLYAGSLIEAGEAAALHSEPLHPYTQGLLLSEPPSDRRVQRLMTIPGAVPTADQVTGSCAFASRCQWAAEECRRSAPPLVEVAPGRLSACARLPEIRSEMADLRDVALVEAEAPVPSAGAALLVEVRDVRKVFRGAGVPALDGVSIELRAGESVGIVGQSGSGKTTLARILVGLERASAGSITIDGVPADDWPALRPADRRRLRGVVQMVFQDPYSSLNPMRTIGWTLRQAITAHDRAARNVDAQLADLLRSVGLSPDYARHRPQLLSGGERQRVAIARALAVRPRLLICDEPVSALDVSVQAQILNLFDELRAERQIAYLFITHDLAVVRQVTDRVYVMHRGRVVESGATSAVLRDPHAEYTRTLVAASSTTADR</sequence>